<sequence>MSKPERRVCGSIVLIILIIKNTKQPPASPAYSSSTSIIMKFSAIVLGAFAALALAVPTEIEELEGLEARAESGDAAAFNELVDRQVYTCSKCVDGYFTCCGLGCSRYKC</sequence>
<keyword evidence="2" id="KW-1185">Reference proteome</keyword>
<reference evidence="1" key="1">
    <citation type="journal article" date="2021" name="Nat. Commun.">
        <title>Genetic determinants of endophytism in the Arabidopsis root mycobiome.</title>
        <authorList>
            <person name="Mesny F."/>
            <person name="Miyauchi S."/>
            <person name="Thiergart T."/>
            <person name="Pickel B."/>
            <person name="Atanasova L."/>
            <person name="Karlsson M."/>
            <person name="Huettel B."/>
            <person name="Barry K.W."/>
            <person name="Haridas S."/>
            <person name="Chen C."/>
            <person name="Bauer D."/>
            <person name="Andreopoulos W."/>
            <person name="Pangilinan J."/>
            <person name="LaButti K."/>
            <person name="Riley R."/>
            <person name="Lipzen A."/>
            <person name="Clum A."/>
            <person name="Drula E."/>
            <person name="Henrissat B."/>
            <person name="Kohler A."/>
            <person name="Grigoriev I.V."/>
            <person name="Martin F.M."/>
            <person name="Hacquard S."/>
        </authorList>
    </citation>
    <scope>NUCLEOTIDE SEQUENCE</scope>
    <source>
        <strain evidence="1">MPI-CAGE-AT-0016</strain>
    </source>
</reference>
<gene>
    <name evidence="1" type="ORF">B0T11DRAFT_293790</name>
</gene>
<organism evidence="1 2">
    <name type="scientific">Plectosphaerella cucumerina</name>
    <dbReference type="NCBI Taxonomy" id="40658"/>
    <lineage>
        <taxon>Eukaryota</taxon>
        <taxon>Fungi</taxon>
        <taxon>Dikarya</taxon>
        <taxon>Ascomycota</taxon>
        <taxon>Pezizomycotina</taxon>
        <taxon>Sordariomycetes</taxon>
        <taxon>Hypocreomycetidae</taxon>
        <taxon>Glomerellales</taxon>
        <taxon>Plectosphaerellaceae</taxon>
        <taxon>Plectosphaerella</taxon>
    </lineage>
</organism>
<accession>A0A8K0TSY6</accession>
<dbReference type="Proteomes" id="UP000813385">
    <property type="component" value="Unassembled WGS sequence"/>
</dbReference>
<evidence type="ECO:0000313" key="2">
    <source>
        <dbReference type="Proteomes" id="UP000813385"/>
    </source>
</evidence>
<proteinExistence type="predicted"/>
<name>A0A8K0TSY6_9PEZI</name>
<evidence type="ECO:0000313" key="1">
    <source>
        <dbReference type="EMBL" id="KAH7376260.1"/>
    </source>
</evidence>
<dbReference type="AlphaFoldDB" id="A0A8K0TSY6"/>
<comment type="caution">
    <text evidence="1">The sequence shown here is derived from an EMBL/GenBank/DDBJ whole genome shotgun (WGS) entry which is preliminary data.</text>
</comment>
<protein>
    <submittedName>
        <fullName evidence="1">Uncharacterized protein</fullName>
    </submittedName>
</protein>
<dbReference type="EMBL" id="JAGPXD010000001">
    <property type="protein sequence ID" value="KAH7376260.1"/>
    <property type="molecule type" value="Genomic_DNA"/>
</dbReference>